<name>A0A366K0T8_CYTFI</name>
<dbReference type="Proteomes" id="UP000252731">
    <property type="component" value="Unassembled WGS sequence"/>
</dbReference>
<protein>
    <submittedName>
        <fullName evidence="2">Uncharacterized protein</fullName>
    </submittedName>
</protein>
<reference evidence="2 3" key="1">
    <citation type="submission" date="2018-06" db="EMBL/GenBank/DDBJ databases">
        <title>Freshwater and sediment microbial communities from various areas in North America, analyzing microbe dynamics in response to fracking.</title>
        <authorList>
            <person name="Lamendella R."/>
        </authorList>
    </citation>
    <scope>NUCLEOTIDE SEQUENCE [LARGE SCALE GENOMIC DNA]</scope>
    <source>
        <strain evidence="2 3">14_TX</strain>
    </source>
</reference>
<gene>
    <name evidence="2" type="ORF">DFO70_103431</name>
</gene>
<keyword evidence="3" id="KW-1185">Reference proteome</keyword>
<proteinExistence type="predicted"/>
<comment type="caution">
    <text evidence="2">The sequence shown here is derived from an EMBL/GenBank/DDBJ whole genome shotgun (WGS) entry which is preliminary data.</text>
</comment>
<dbReference type="RefSeq" id="WP_113882069.1">
    <property type="nucleotide sequence ID" value="NZ_QNSF01000003.1"/>
</dbReference>
<organism evidence="2 3">
    <name type="scientific">Cytobacillus firmus</name>
    <name type="common">Bacillus firmus</name>
    <dbReference type="NCBI Taxonomy" id="1399"/>
    <lineage>
        <taxon>Bacteria</taxon>
        <taxon>Bacillati</taxon>
        <taxon>Bacillota</taxon>
        <taxon>Bacilli</taxon>
        <taxon>Bacillales</taxon>
        <taxon>Bacillaceae</taxon>
        <taxon>Cytobacillus</taxon>
    </lineage>
</organism>
<dbReference type="AlphaFoldDB" id="A0A366K0T8"/>
<dbReference type="EMBL" id="QNSF01000003">
    <property type="protein sequence ID" value="RBP95389.1"/>
    <property type="molecule type" value="Genomic_DNA"/>
</dbReference>
<accession>A0A366K0T8</accession>
<keyword evidence="1" id="KW-0175">Coiled coil</keyword>
<sequence>MNNLQRLELETKGITLRQDELSIYLQENDLQPFPEYNPESATNKKNIYRAALSILESIANNPASMKSYKMDDMTVSDFHENLMNRIDQLERKIRTLKTDEQLQNESNFFMLFSD</sequence>
<feature type="coiled-coil region" evidence="1">
    <location>
        <begin position="79"/>
        <end position="106"/>
    </location>
</feature>
<dbReference type="OrthoDB" id="48873at2"/>
<evidence type="ECO:0000313" key="2">
    <source>
        <dbReference type="EMBL" id="RBP95389.1"/>
    </source>
</evidence>
<evidence type="ECO:0000256" key="1">
    <source>
        <dbReference type="SAM" id="Coils"/>
    </source>
</evidence>
<evidence type="ECO:0000313" key="3">
    <source>
        <dbReference type="Proteomes" id="UP000252731"/>
    </source>
</evidence>